<name>A0A8J6NX56_9BACT</name>
<dbReference type="InterPro" id="IPR025420">
    <property type="entry name" value="DUF4143"/>
</dbReference>
<organism evidence="3 4">
    <name type="scientific">Candidatus Desulfatibia profunda</name>
    <dbReference type="NCBI Taxonomy" id="2841695"/>
    <lineage>
        <taxon>Bacteria</taxon>
        <taxon>Pseudomonadati</taxon>
        <taxon>Thermodesulfobacteriota</taxon>
        <taxon>Desulfobacteria</taxon>
        <taxon>Desulfobacterales</taxon>
        <taxon>Desulfobacterales incertae sedis</taxon>
        <taxon>Candidatus Desulfatibia</taxon>
    </lineage>
</organism>
<accession>A0A8J6NX56</accession>
<dbReference type="SUPFAM" id="SSF52540">
    <property type="entry name" value="P-loop containing nucleoside triphosphate hydrolases"/>
    <property type="match status" value="1"/>
</dbReference>
<dbReference type="GO" id="GO:0005524">
    <property type="term" value="F:ATP binding"/>
    <property type="evidence" value="ECO:0007669"/>
    <property type="project" value="UniProtKB-KW"/>
</dbReference>
<dbReference type="PANTHER" id="PTHR33295">
    <property type="entry name" value="ATPASE"/>
    <property type="match status" value="1"/>
</dbReference>
<dbReference type="Pfam" id="PF13635">
    <property type="entry name" value="DUF4143"/>
    <property type="match status" value="1"/>
</dbReference>
<reference evidence="3 4" key="1">
    <citation type="submission" date="2020-08" db="EMBL/GenBank/DDBJ databases">
        <title>Bridging the membrane lipid divide: bacteria of the FCB group superphylum have the potential to synthesize archaeal ether lipids.</title>
        <authorList>
            <person name="Villanueva L."/>
            <person name="Von Meijenfeldt F.A.B."/>
            <person name="Westbye A.B."/>
            <person name="Yadav S."/>
            <person name="Hopmans E.C."/>
            <person name="Dutilh B.E."/>
            <person name="Sinninghe Damste J.S."/>
        </authorList>
    </citation>
    <scope>NUCLEOTIDE SEQUENCE [LARGE SCALE GENOMIC DNA]</scope>
    <source>
        <strain evidence="3">NIOZ-UU30</strain>
    </source>
</reference>
<evidence type="ECO:0000313" key="3">
    <source>
        <dbReference type="EMBL" id="MBC8362353.1"/>
    </source>
</evidence>
<keyword evidence="3" id="KW-0067">ATP-binding</keyword>
<proteinExistence type="predicted"/>
<keyword evidence="3" id="KW-0547">Nucleotide-binding</keyword>
<dbReference type="InterPro" id="IPR041682">
    <property type="entry name" value="AAA_14"/>
</dbReference>
<comment type="caution">
    <text evidence="3">The sequence shown here is derived from an EMBL/GenBank/DDBJ whole genome shotgun (WGS) entry which is preliminary data.</text>
</comment>
<evidence type="ECO:0000259" key="1">
    <source>
        <dbReference type="Pfam" id="PF13173"/>
    </source>
</evidence>
<dbReference type="EMBL" id="JACNJH010000184">
    <property type="protein sequence ID" value="MBC8362353.1"/>
    <property type="molecule type" value="Genomic_DNA"/>
</dbReference>
<evidence type="ECO:0000259" key="2">
    <source>
        <dbReference type="Pfam" id="PF13635"/>
    </source>
</evidence>
<gene>
    <name evidence="3" type="ORF">H8E23_13255</name>
</gene>
<dbReference type="PANTHER" id="PTHR33295:SF7">
    <property type="entry name" value="ATPASE"/>
    <property type="match status" value="1"/>
</dbReference>
<dbReference type="Proteomes" id="UP000603434">
    <property type="component" value="Unassembled WGS sequence"/>
</dbReference>
<feature type="domain" description="DUF4143" evidence="2">
    <location>
        <begin position="223"/>
        <end position="388"/>
    </location>
</feature>
<dbReference type="AlphaFoldDB" id="A0A8J6NX56"/>
<dbReference type="Pfam" id="PF13173">
    <property type="entry name" value="AAA_14"/>
    <property type="match status" value="1"/>
</dbReference>
<protein>
    <submittedName>
        <fullName evidence="3">ATP-binding protein</fullName>
    </submittedName>
</protein>
<sequence length="443" mass="49886">MKRTIDAVFKQWKDSRVRQPLLVRGARQVGKTYSVTAFGELEFGNVVSANFEEHPELGNCFSDFDPGAIIDRLSILTQSAIRPGRTLLFLDEIQECPRAIMSLRYFYEKLPELHVIGAGSLIEFALRSEDFRMPVGRLQSVFMFPLSFDEFLSAVGEERLRDYTRAVNLQTGMEPVFHDRLEHLLRQYLLVGGMPMAVNAFARKVPMAEIQRLQSGLIRTYADDFSKYATTAKHKYLKEIYASAPRMAGQRYKYSRVSPNIESKFLKEALGLLCDARCLTRTCHVSGAGIPLSAGINERIFKVACLDVGMMQNALGIQASFILERSVMQINAGAVAEQYAGQELLACADPYAEPRLYFWAREARGSKAEVDYVIEVDGMPVPVEVKAGARGSLKSMRLFLEEYPQTLFGIRYSMHGVSYHDNILSIPLPMISQTTRLARSIMP</sequence>
<dbReference type="InterPro" id="IPR027417">
    <property type="entry name" value="P-loop_NTPase"/>
</dbReference>
<evidence type="ECO:0000313" key="4">
    <source>
        <dbReference type="Proteomes" id="UP000603434"/>
    </source>
</evidence>
<feature type="domain" description="AAA" evidence="1">
    <location>
        <begin position="18"/>
        <end position="152"/>
    </location>
</feature>